<comment type="caution">
    <text evidence="1">The sequence shown here is derived from an EMBL/GenBank/DDBJ whole genome shotgun (WGS) entry which is preliminary data.</text>
</comment>
<organism evidence="1 2">
    <name type="scientific">Plectosphaerella cucumerina</name>
    <dbReference type="NCBI Taxonomy" id="40658"/>
    <lineage>
        <taxon>Eukaryota</taxon>
        <taxon>Fungi</taxon>
        <taxon>Dikarya</taxon>
        <taxon>Ascomycota</taxon>
        <taxon>Pezizomycotina</taxon>
        <taxon>Sordariomycetes</taxon>
        <taxon>Hypocreomycetidae</taxon>
        <taxon>Glomerellales</taxon>
        <taxon>Plectosphaerellaceae</taxon>
        <taxon>Plectosphaerella</taxon>
    </lineage>
</organism>
<accession>A0A8K0X4K9</accession>
<dbReference type="Proteomes" id="UP000813385">
    <property type="component" value="Unassembled WGS sequence"/>
</dbReference>
<evidence type="ECO:0000313" key="1">
    <source>
        <dbReference type="EMBL" id="KAH7366897.1"/>
    </source>
</evidence>
<dbReference type="OrthoDB" id="10411095at2759"/>
<proteinExistence type="predicted"/>
<gene>
    <name evidence="1" type="ORF">B0T11DRAFT_348025</name>
</gene>
<name>A0A8K0X4K9_9PEZI</name>
<evidence type="ECO:0000313" key="2">
    <source>
        <dbReference type="Proteomes" id="UP000813385"/>
    </source>
</evidence>
<sequence>MPIDRRIRHSDQVVDGRIVAAQGYDFIDLLETRSAPSECMTIETGSFDTTVQPEVTTETIEMNAGWAQFNDRPPVYLLGSRITIIFAPRPIPPSKMRLAPTQTPWWIPFSSSVFRDLRSTLNIDGSVIDYIDGLAIKGPSIEDLNQGDVLKYDIRTPSIGTMPWTHTALSLSYNPRTRETNVVIFGNWRDNFGANVTRNLYERITASPRTAFHPFHALFPYIYGEFARYTLAMETWDTAAEALSARARRLHEVPVENRDQPVYRQAYNEYSEASKVCYKRAKALEKTMCSWWGLLAYLAQATQDLVAIHNNRPPSSKAEDEWEHSEWRNRQMNTAAEEIIANVDVLVEWLGKDIVSLRERLDRGILAEPEPEESLEMEELEELFEASDLDPIGFEV</sequence>
<dbReference type="EMBL" id="JAGPXD010000002">
    <property type="protein sequence ID" value="KAH7366897.1"/>
    <property type="molecule type" value="Genomic_DNA"/>
</dbReference>
<reference evidence="1" key="1">
    <citation type="journal article" date="2021" name="Nat. Commun.">
        <title>Genetic determinants of endophytism in the Arabidopsis root mycobiome.</title>
        <authorList>
            <person name="Mesny F."/>
            <person name="Miyauchi S."/>
            <person name="Thiergart T."/>
            <person name="Pickel B."/>
            <person name="Atanasova L."/>
            <person name="Karlsson M."/>
            <person name="Huettel B."/>
            <person name="Barry K.W."/>
            <person name="Haridas S."/>
            <person name="Chen C."/>
            <person name="Bauer D."/>
            <person name="Andreopoulos W."/>
            <person name="Pangilinan J."/>
            <person name="LaButti K."/>
            <person name="Riley R."/>
            <person name="Lipzen A."/>
            <person name="Clum A."/>
            <person name="Drula E."/>
            <person name="Henrissat B."/>
            <person name="Kohler A."/>
            <person name="Grigoriev I.V."/>
            <person name="Martin F.M."/>
            <person name="Hacquard S."/>
        </authorList>
    </citation>
    <scope>NUCLEOTIDE SEQUENCE</scope>
    <source>
        <strain evidence="1">MPI-CAGE-AT-0016</strain>
    </source>
</reference>
<dbReference type="AlphaFoldDB" id="A0A8K0X4K9"/>
<protein>
    <submittedName>
        <fullName evidence="1">Uncharacterized protein</fullName>
    </submittedName>
</protein>
<keyword evidence="2" id="KW-1185">Reference proteome</keyword>